<accession>A0A9P0F0B6</accession>
<sequence>MNFLQTNTIFPFLLIYAKLIVSTSSDAYSYQYFLLRIIQHTLRISKSSSIHIADHYSENLTTSLVHILHANNVRTTVGSSQKSLEKQRGPKNIIFLIQDHCDLLSLVVNSIADLNVNTTANRNTFISSGEVTDTKRRTYLEKLDKTDGDCSEICKLLMGISEADLQVGSEIPGRLFKWKHALFHHPVWNSANHLIFAALNNGLAGPHPRPFCDLSFIFKFIWRFYRGLKSVICIGEQCFTYNPFEETISEYDPKKDTSDFSWSNMHGKTFTVSTHFSDPFFDKIFNLNHWNEMMQFILSESIEHLGGSLTFSTFALDKDEMIQTEDVFYDADAVMFGSQVHSNDFYDTDVMVIYDPDTDTIDIGSIVGANLSELAIRSLLSARRAIFRRDGFVVYIPYIAGRKDMLVLGDTSMSNPEKFDFHVVQECIMSYPYDLRFLSNSVYASKIKAVTRHLFEAGLTTRKFMTIMARDDWPLRFIDYEEEYEKEPLRAFSMVDLRLAFIILTSLCEKSLIQWRVQGIIGAPKEGEEEEDGGEND</sequence>
<evidence type="ECO:0000313" key="3">
    <source>
        <dbReference type="Proteomes" id="UP001152759"/>
    </source>
</evidence>
<name>A0A9P0F0B6_BEMTA</name>
<dbReference type="AlphaFoldDB" id="A0A9P0F0B6"/>
<reference evidence="2" key="1">
    <citation type="submission" date="2021-12" db="EMBL/GenBank/DDBJ databases">
        <authorList>
            <person name="King R."/>
        </authorList>
    </citation>
    <scope>NUCLEOTIDE SEQUENCE</scope>
</reference>
<dbReference type="EMBL" id="OU963871">
    <property type="protein sequence ID" value="CAH0382966.1"/>
    <property type="molecule type" value="Genomic_DNA"/>
</dbReference>
<protein>
    <recommendedName>
        <fullName evidence="4">Ionotropic receptor</fullName>
    </recommendedName>
</protein>
<dbReference type="Proteomes" id="UP001152759">
    <property type="component" value="Chromosome 10"/>
</dbReference>
<evidence type="ECO:0000256" key="1">
    <source>
        <dbReference type="SAM" id="SignalP"/>
    </source>
</evidence>
<evidence type="ECO:0008006" key="4">
    <source>
        <dbReference type="Google" id="ProtNLM"/>
    </source>
</evidence>
<keyword evidence="1" id="KW-0732">Signal</keyword>
<feature type="chain" id="PRO_5040121490" description="Ionotropic receptor" evidence="1">
    <location>
        <begin position="26"/>
        <end position="537"/>
    </location>
</feature>
<feature type="signal peptide" evidence="1">
    <location>
        <begin position="1"/>
        <end position="25"/>
    </location>
</feature>
<evidence type="ECO:0000313" key="2">
    <source>
        <dbReference type="EMBL" id="CAH0382966.1"/>
    </source>
</evidence>
<keyword evidence="3" id="KW-1185">Reference proteome</keyword>
<proteinExistence type="predicted"/>
<organism evidence="2 3">
    <name type="scientific">Bemisia tabaci</name>
    <name type="common">Sweetpotato whitefly</name>
    <name type="synonym">Aleurodes tabaci</name>
    <dbReference type="NCBI Taxonomy" id="7038"/>
    <lineage>
        <taxon>Eukaryota</taxon>
        <taxon>Metazoa</taxon>
        <taxon>Ecdysozoa</taxon>
        <taxon>Arthropoda</taxon>
        <taxon>Hexapoda</taxon>
        <taxon>Insecta</taxon>
        <taxon>Pterygota</taxon>
        <taxon>Neoptera</taxon>
        <taxon>Paraneoptera</taxon>
        <taxon>Hemiptera</taxon>
        <taxon>Sternorrhyncha</taxon>
        <taxon>Aleyrodoidea</taxon>
        <taxon>Aleyrodidae</taxon>
        <taxon>Aleyrodinae</taxon>
        <taxon>Bemisia</taxon>
    </lineage>
</organism>
<gene>
    <name evidence="2" type="ORF">BEMITA_LOCUS2454</name>
</gene>